<name>A0AAU8RC83_9FLAO</name>
<dbReference type="SUPFAM" id="SSF117281">
    <property type="entry name" value="Kelch motif"/>
    <property type="match status" value="1"/>
</dbReference>
<evidence type="ECO:0000313" key="1">
    <source>
        <dbReference type="EMBL" id="AIZ40957.1"/>
    </source>
</evidence>
<dbReference type="GeneID" id="78060077"/>
<dbReference type="PROSITE" id="PS51257">
    <property type="entry name" value="PROKAR_LIPOPROTEIN"/>
    <property type="match status" value="1"/>
</dbReference>
<evidence type="ECO:0000313" key="2">
    <source>
        <dbReference type="Proteomes" id="UP000030786"/>
    </source>
</evidence>
<reference evidence="1 2" key="1">
    <citation type="journal article" date="2014" name="Environ. Microbiol.">
        <title>Contrasting genomic patterns and infection strategies of two co-existing Bacteroidetes podovirus genera.</title>
        <authorList>
            <person name="Holmfeldt K."/>
            <person name="Howard-Varona C."/>
            <person name="Solonenko N."/>
            <person name="Sullivan M.B."/>
        </authorList>
    </citation>
    <scope>NUCLEOTIDE SEQUENCE [LARGE SCALE GENOMIC DNA]</scope>
    <source>
        <strain evidence="1 2">18</strain>
    </source>
</reference>
<dbReference type="EMBL" id="CP009976">
    <property type="protein sequence ID" value="AIZ40957.1"/>
    <property type="molecule type" value="Genomic_DNA"/>
</dbReference>
<gene>
    <name evidence="1" type="ORF">M666_04940</name>
</gene>
<dbReference type="AlphaFoldDB" id="A0AAU8RC83"/>
<sequence length="347" mass="39257">MSAVSKSIFLIISFIIISCSSEDSGSDRGDKIDENPIAEPIDVLNLVSWHKIADTPVNEFNAHIVYQDKLYSLSERDTYVFDFILAEWTLLASDTANILSNFSSGLKINFIRNGKWSMFTQRGLYEFDFELNSWSVIKQFPLANGLFSISGFYAEQDEAIYFLDKSNGNKTIYKFDLTTNELEEYSTYINTGNRGDCYNGSLTLDNSNYYVTPSSGTGRSNEIIISKFSEDFTSLISVNNLVTENDLDSSVALQFDDYIIFGLGGIPTVDGADGTVTYAKSTLKFYAYDTLSTVFTEMSTPFYESCWGADVVVYNNEYYLINGRTIKDEKTEFRNKIEKITFDFTTK</sequence>
<dbReference type="Proteomes" id="UP000030786">
    <property type="component" value="Chromosome"/>
</dbReference>
<dbReference type="InterPro" id="IPR015915">
    <property type="entry name" value="Kelch-typ_b-propeller"/>
</dbReference>
<organism evidence="1 2">
    <name type="scientific">Cellulophaga baltica 18</name>
    <dbReference type="NCBI Taxonomy" id="1348584"/>
    <lineage>
        <taxon>Bacteria</taxon>
        <taxon>Pseudomonadati</taxon>
        <taxon>Bacteroidota</taxon>
        <taxon>Flavobacteriia</taxon>
        <taxon>Flavobacteriales</taxon>
        <taxon>Flavobacteriaceae</taxon>
        <taxon>Cellulophaga</taxon>
    </lineage>
</organism>
<dbReference type="Gene3D" id="2.120.10.80">
    <property type="entry name" value="Kelch-type beta propeller"/>
    <property type="match status" value="1"/>
</dbReference>
<dbReference type="KEGG" id="cbat:M666_04940"/>
<dbReference type="RefSeq" id="WP_029447518.1">
    <property type="nucleotide sequence ID" value="NZ_CP009976.1"/>
</dbReference>
<proteinExistence type="predicted"/>
<protein>
    <submittedName>
        <fullName evidence="1">Uncharacterized protein</fullName>
    </submittedName>
</protein>
<accession>A0AAU8RC83</accession>